<name>A0ABS7C8X0_9BACL</name>
<evidence type="ECO:0000313" key="6">
    <source>
        <dbReference type="EMBL" id="MBW7457369.1"/>
    </source>
</evidence>
<dbReference type="PROSITE" id="PS50931">
    <property type="entry name" value="HTH_LYSR"/>
    <property type="match status" value="1"/>
</dbReference>
<dbReference type="PRINTS" id="PR00039">
    <property type="entry name" value="HTHLYSR"/>
</dbReference>
<dbReference type="InterPro" id="IPR036388">
    <property type="entry name" value="WH-like_DNA-bd_sf"/>
</dbReference>
<dbReference type="PANTHER" id="PTHR30419">
    <property type="entry name" value="HTH-TYPE TRANSCRIPTIONAL REGULATOR YBHD"/>
    <property type="match status" value="1"/>
</dbReference>
<dbReference type="Pfam" id="PF00126">
    <property type="entry name" value="HTH_1"/>
    <property type="match status" value="1"/>
</dbReference>
<protein>
    <submittedName>
        <fullName evidence="6">LysR family transcriptional regulator</fullName>
    </submittedName>
</protein>
<evidence type="ECO:0000256" key="2">
    <source>
        <dbReference type="ARBA" id="ARBA00023015"/>
    </source>
</evidence>
<keyword evidence="7" id="KW-1185">Reference proteome</keyword>
<dbReference type="PANTHER" id="PTHR30419:SF25">
    <property type="entry name" value="HTH-TYPE TRANSCRIPTIONAL REGULATOR YTLI"/>
    <property type="match status" value="1"/>
</dbReference>
<keyword evidence="3" id="KW-0238">DNA-binding</keyword>
<dbReference type="InterPro" id="IPR005119">
    <property type="entry name" value="LysR_subst-bd"/>
</dbReference>
<dbReference type="RefSeq" id="WP_210040173.1">
    <property type="nucleotide sequence ID" value="NZ_JBHLVU010000007.1"/>
</dbReference>
<dbReference type="InterPro" id="IPR000847">
    <property type="entry name" value="LysR_HTH_N"/>
</dbReference>
<dbReference type="Gene3D" id="1.10.10.10">
    <property type="entry name" value="Winged helix-like DNA-binding domain superfamily/Winged helix DNA-binding domain"/>
    <property type="match status" value="1"/>
</dbReference>
<evidence type="ECO:0000259" key="5">
    <source>
        <dbReference type="PROSITE" id="PS50931"/>
    </source>
</evidence>
<dbReference type="Pfam" id="PF03466">
    <property type="entry name" value="LysR_substrate"/>
    <property type="match status" value="1"/>
</dbReference>
<keyword evidence="2" id="KW-0805">Transcription regulation</keyword>
<sequence length="304" mass="33797">MEIRMIKTFLAIMQHGSFLKAAEVLQYSQPTVTMHIKKLEQEVGVELLIRGKTIKLTEAGYLFMPKAKKLLLEYENLNDTISDYLHGDGGYVRIGASEPSASHLIPEILSQYKLKFPNVHVSIYIDSASRLKEKLREDQIDFAVCSETDRENGIQYEALLREPMAVLIPDTHPLAKEPSLTVMQLKDAHFLMTMGTCPIRLKVESIIASNFGDQFMGLEIGSITSLKYYVQAGLGVALAPIVAISPPINGTLVKRINDLNTDLTIGILSKLDEQTNRITTTRLINEARRVLLSKNGGLSGQEAI</sequence>
<comment type="similarity">
    <text evidence="1">Belongs to the LysR transcriptional regulatory family.</text>
</comment>
<accession>A0ABS7C8X0</accession>
<dbReference type="EMBL" id="JAHZIK010000829">
    <property type="protein sequence ID" value="MBW7457369.1"/>
    <property type="molecule type" value="Genomic_DNA"/>
</dbReference>
<dbReference type="InterPro" id="IPR050950">
    <property type="entry name" value="HTH-type_LysR_regulators"/>
</dbReference>
<evidence type="ECO:0000313" key="7">
    <source>
        <dbReference type="Proteomes" id="UP001519887"/>
    </source>
</evidence>
<reference evidence="6 7" key="1">
    <citation type="submission" date="2021-07" db="EMBL/GenBank/DDBJ databases">
        <title>Paenibacillus radiodurans sp. nov., isolated from the southeastern edge of Tengger Desert.</title>
        <authorList>
            <person name="Zhang G."/>
        </authorList>
    </citation>
    <scope>NUCLEOTIDE SEQUENCE [LARGE SCALE GENOMIC DNA]</scope>
    <source>
        <strain evidence="6 7">CCM 7311</strain>
    </source>
</reference>
<dbReference type="SUPFAM" id="SSF46785">
    <property type="entry name" value="Winged helix' DNA-binding domain"/>
    <property type="match status" value="1"/>
</dbReference>
<evidence type="ECO:0000256" key="1">
    <source>
        <dbReference type="ARBA" id="ARBA00009437"/>
    </source>
</evidence>
<evidence type="ECO:0000256" key="3">
    <source>
        <dbReference type="ARBA" id="ARBA00023125"/>
    </source>
</evidence>
<comment type="caution">
    <text evidence="6">The sequence shown here is derived from an EMBL/GenBank/DDBJ whole genome shotgun (WGS) entry which is preliminary data.</text>
</comment>
<dbReference type="Gene3D" id="3.40.190.10">
    <property type="entry name" value="Periplasmic binding protein-like II"/>
    <property type="match status" value="2"/>
</dbReference>
<dbReference type="InterPro" id="IPR036390">
    <property type="entry name" value="WH_DNA-bd_sf"/>
</dbReference>
<dbReference type="CDD" id="cd05466">
    <property type="entry name" value="PBP2_LTTR_substrate"/>
    <property type="match status" value="1"/>
</dbReference>
<organism evidence="6 7">
    <name type="scientific">Paenibacillus sepulcri</name>
    <dbReference type="NCBI Taxonomy" id="359917"/>
    <lineage>
        <taxon>Bacteria</taxon>
        <taxon>Bacillati</taxon>
        <taxon>Bacillota</taxon>
        <taxon>Bacilli</taxon>
        <taxon>Bacillales</taxon>
        <taxon>Paenibacillaceae</taxon>
        <taxon>Paenibacillus</taxon>
    </lineage>
</organism>
<evidence type="ECO:0000256" key="4">
    <source>
        <dbReference type="ARBA" id="ARBA00023163"/>
    </source>
</evidence>
<dbReference type="Proteomes" id="UP001519887">
    <property type="component" value="Unassembled WGS sequence"/>
</dbReference>
<proteinExistence type="inferred from homology"/>
<gene>
    <name evidence="6" type="ORF">K0U00_25330</name>
</gene>
<feature type="domain" description="HTH lysR-type" evidence="5">
    <location>
        <begin position="1"/>
        <end position="57"/>
    </location>
</feature>
<keyword evidence="4" id="KW-0804">Transcription</keyword>
<dbReference type="SUPFAM" id="SSF53850">
    <property type="entry name" value="Periplasmic binding protein-like II"/>
    <property type="match status" value="1"/>
</dbReference>